<keyword evidence="5" id="KW-0804">Transcription</keyword>
<dbReference type="Proteomes" id="UP001172708">
    <property type="component" value="Unassembled WGS sequence"/>
</dbReference>
<evidence type="ECO:0000256" key="1">
    <source>
        <dbReference type="ARBA" id="ARBA00010641"/>
    </source>
</evidence>
<dbReference type="InterPro" id="IPR036388">
    <property type="entry name" value="WH-like_DNA-bd_sf"/>
</dbReference>
<sequence>MQRWEPMLDELMAQRHRHLVAYARMLTGDTAHAEDLVQDALITTFGRMRTFPSLVAAETYTRRVIASRFIDGKRRRAAERRAVQKVGSHEADPSAGPDLLVEHRTDVERALDLLTPRERACVVLRFLEHYSVEETAAELGIAAGSVKRYVHDGIGKLNAALGTNSDADAPVSSSVHVGTRSA</sequence>
<name>A0ABT8GGR7_9MICO</name>
<comment type="caution">
    <text evidence="8">The sequence shown here is derived from an EMBL/GenBank/DDBJ whole genome shotgun (WGS) entry which is preliminary data.</text>
</comment>
<proteinExistence type="inferred from homology"/>
<dbReference type="InterPro" id="IPR013324">
    <property type="entry name" value="RNA_pol_sigma_r3/r4-like"/>
</dbReference>
<dbReference type="Pfam" id="PF04542">
    <property type="entry name" value="Sigma70_r2"/>
    <property type="match status" value="1"/>
</dbReference>
<keyword evidence="9" id="KW-1185">Reference proteome</keyword>
<dbReference type="InterPro" id="IPR013325">
    <property type="entry name" value="RNA_pol_sigma_r2"/>
</dbReference>
<feature type="domain" description="RNA polymerase sigma factor 70 region 4 type 2" evidence="7">
    <location>
        <begin position="106"/>
        <end position="155"/>
    </location>
</feature>
<accession>A0ABT8GGR7</accession>
<comment type="similarity">
    <text evidence="1">Belongs to the sigma-70 factor family. ECF subfamily.</text>
</comment>
<dbReference type="Gene3D" id="1.10.1740.10">
    <property type="match status" value="1"/>
</dbReference>
<dbReference type="InterPro" id="IPR007627">
    <property type="entry name" value="RNA_pol_sigma70_r2"/>
</dbReference>
<evidence type="ECO:0000256" key="3">
    <source>
        <dbReference type="ARBA" id="ARBA00023082"/>
    </source>
</evidence>
<dbReference type="InterPro" id="IPR013249">
    <property type="entry name" value="RNA_pol_sigma70_r4_t2"/>
</dbReference>
<dbReference type="SUPFAM" id="SSF88659">
    <property type="entry name" value="Sigma3 and sigma4 domains of RNA polymerase sigma factors"/>
    <property type="match status" value="1"/>
</dbReference>
<dbReference type="EMBL" id="JAUHQA010000001">
    <property type="protein sequence ID" value="MDN4480623.1"/>
    <property type="molecule type" value="Genomic_DNA"/>
</dbReference>
<dbReference type="Pfam" id="PF08281">
    <property type="entry name" value="Sigma70_r4_2"/>
    <property type="match status" value="1"/>
</dbReference>
<protein>
    <submittedName>
        <fullName evidence="8">Sigma-70 family RNA polymerase sigma factor</fullName>
    </submittedName>
</protein>
<evidence type="ECO:0000259" key="6">
    <source>
        <dbReference type="Pfam" id="PF04542"/>
    </source>
</evidence>
<evidence type="ECO:0000259" key="7">
    <source>
        <dbReference type="Pfam" id="PF08281"/>
    </source>
</evidence>
<feature type="domain" description="RNA polymerase sigma-70 region 2" evidence="6">
    <location>
        <begin position="13"/>
        <end position="77"/>
    </location>
</feature>
<dbReference type="PANTHER" id="PTHR43133">
    <property type="entry name" value="RNA POLYMERASE ECF-TYPE SIGMA FACTO"/>
    <property type="match status" value="1"/>
</dbReference>
<dbReference type="InterPro" id="IPR039425">
    <property type="entry name" value="RNA_pol_sigma-70-like"/>
</dbReference>
<reference evidence="8" key="1">
    <citation type="submission" date="2023-06" db="EMBL/GenBank/DDBJ databases">
        <title>Egi l300058.</title>
        <authorList>
            <person name="Gao L."/>
            <person name="Fang B.-Z."/>
            <person name="Li W.-J."/>
        </authorList>
    </citation>
    <scope>NUCLEOTIDE SEQUENCE</scope>
    <source>
        <strain evidence="8">EGI L300058</strain>
    </source>
</reference>
<organism evidence="8 9">
    <name type="scientific">Demequina muriae</name>
    <dbReference type="NCBI Taxonomy" id="3051664"/>
    <lineage>
        <taxon>Bacteria</taxon>
        <taxon>Bacillati</taxon>
        <taxon>Actinomycetota</taxon>
        <taxon>Actinomycetes</taxon>
        <taxon>Micrococcales</taxon>
        <taxon>Demequinaceae</taxon>
        <taxon>Demequina</taxon>
    </lineage>
</organism>
<dbReference type="RefSeq" id="WP_301142062.1">
    <property type="nucleotide sequence ID" value="NZ_JAUHQA010000001.1"/>
</dbReference>
<keyword evidence="2" id="KW-0805">Transcription regulation</keyword>
<evidence type="ECO:0000313" key="8">
    <source>
        <dbReference type="EMBL" id="MDN4480623.1"/>
    </source>
</evidence>
<dbReference type="Gene3D" id="1.10.10.10">
    <property type="entry name" value="Winged helix-like DNA-binding domain superfamily/Winged helix DNA-binding domain"/>
    <property type="match status" value="1"/>
</dbReference>
<evidence type="ECO:0000256" key="5">
    <source>
        <dbReference type="ARBA" id="ARBA00023163"/>
    </source>
</evidence>
<dbReference type="PANTHER" id="PTHR43133:SF50">
    <property type="entry name" value="ECF RNA POLYMERASE SIGMA FACTOR SIGM"/>
    <property type="match status" value="1"/>
</dbReference>
<evidence type="ECO:0000313" key="9">
    <source>
        <dbReference type="Proteomes" id="UP001172708"/>
    </source>
</evidence>
<dbReference type="SUPFAM" id="SSF88946">
    <property type="entry name" value="Sigma2 domain of RNA polymerase sigma factors"/>
    <property type="match status" value="1"/>
</dbReference>
<dbReference type="CDD" id="cd06171">
    <property type="entry name" value="Sigma70_r4"/>
    <property type="match status" value="1"/>
</dbReference>
<keyword evidence="3" id="KW-0731">Sigma factor</keyword>
<gene>
    <name evidence="8" type="ORF">QQX02_06770</name>
</gene>
<dbReference type="NCBIfam" id="TIGR02937">
    <property type="entry name" value="sigma70-ECF"/>
    <property type="match status" value="1"/>
</dbReference>
<dbReference type="InterPro" id="IPR014284">
    <property type="entry name" value="RNA_pol_sigma-70_dom"/>
</dbReference>
<keyword evidence="4" id="KW-0238">DNA-binding</keyword>
<evidence type="ECO:0000256" key="2">
    <source>
        <dbReference type="ARBA" id="ARBA00023015"/>
    </source>
</evidence>
<evidence type="ECO:0000256" key="4">
    <source>
        <dbReference type="ARBA" id="ARBA00023125"/>
    </source>
</evidence>